<dbReference type="Proteomes" id="UP000054144">
    <property type="component" value="Unassembled WGS sequence"/>
</dbReference>
<organism evidence="1 2">
    <name type="scientific">Fistulina hepatica ATCC 64428</name>
    <dbReference type="NCBI Taxonomy" id="1128425"/>
    <lineage>
        <taxon>Eukaryota</taxon>
        <taxon>Fungi</taxon>
        <taxon>Dikarya</taxon>
        <taxon>Basidiomycota</taxon>
        <taxon>Agaricomycotina</taxon>
        <taxon>Agaricomycetes</taxon>
        <taxon>Agaricomycetidae</taxon>
        <taxon>Agaricales</taxon>
        <taxon>Fistulinaceae</taxon>
        <taxon>Fistulina</taxon>
    </lineage>
</organism>
<reference evidence="1 2" key="1">
    <citation type="journal article" date="2015" name="Fungal Genet. Biol.">
        <title>Evolution of novel wood decay mechanisms in Agaricales revealed by the genome sequences of Fistulina hepatica and Cylindrobasidium torrendii.</title>
        <authorList>
            <person name="Floudas D."/>
            <person name="Held B.W."/>
            <person name="Riley R."/>
            <person name="Nagy L.G."/>
            <person name="Koehler G."/>
            <person name="Ransdell A.S."/>
            <person name="Younus H."/>
            <person name="Chow J."/>
            <person name="Chiniquy J."/>
            <person name="Lipzen A."/>
            <person name="Tritt A."/>
            <person name="Sun H."/>
            <person name="Haridas S."/>
            <person name="LaButti K."/>
            <person name="Ohm R.A."/>
            <person name="Kues U."/>
            <person name="Blanchette R.A."/>
            <person name="Grigoriev I.V."/>
            <person name="Minto R.E."/>
            <person name="Hibbett D.S."/>
        </authorList>
    </citation>
    <scope>NUCLEOTIDE SEQUENCE [LARGE SCALE GENOMIC DNA]</scope>
    <source>
        <strain evidence="1 2">ATCC 64428</strain>
    </source>
</reference>
<evidence type="ECO:0000313" key="2">
    <source>
        <dbReference type="Proteomes" id="UP000054144"/>
    </source>
</evidence>
<accession>A0A0D7AD66</accession>
<dbReference type="EMBL" id="KN881914">
    <property type="protein sequence ID" value="KIY47846.1"/>
    <property type="molecule type" value="Genomic_DNA"/>
</dbReference>
<keyword evidence="2" id="KW-1185">Reference proteome</keyword>
<name>A0A0D7AD66_9AGAR</name>
<proteinExistence type="predicted"/>
<dbReference type="AlphaFoldDB" id="A0A0D7AD66"/>
<gene>
    <name evidence="1" type="ORF">FISHEDRAFT_74188</name>
</gene>
<evidence type="ECO:0000313" key="1">
    <source>
        <dbReference type="EMBL" id="KIY47846.1"/>
    </source>
</evidence>
<dbReference type="OrthoDB" id="3065631at2759"/>
<protein>
    <submittedName>
        <fullName evidence="1">Uncharacterized protein</fullName>
    </submittedName>
</protein>
<sequence>MAVNKEIDEQVRKDIRTLSATLTRETGVSPLATSSDAREHLSDVDAIVALLTTATDGDRVVAVTASRQANCIETLLVTRDPRDDYGISESVVAVEKCDVPVETILKGWLNSDSVPWEEYVRDLITLMNDWHLYEADELSKLFTLHLFILRRCYHKLVVRMLLGEKLWGDNPFSLIHKWLTTQPVESFKPFTVKVTSDTAQYSLQEWNISPSSAPNTYTVDRNNVTIWFDFLRKQYSNVRRCLVETDSGKSRARRSVLADDLEEVVTTLAVLQNIAVSRLVPIVIGAVPNLWAAFAERQCFTLLRMPPDLSPDDIQDALEVMPDDVSDVTSEVLARDRVDRYLRTMMSPTWAANHLHRVVLCQPRTVIRAYIAKVPANEKPVQIADIDDLIGRLKQDNASQTTTTVDWLEKYKSKHKSTGHANQHAEAVLMGLLCQQSSTSAMFASNEKLPVAVGRRCCFCCYKLGQLLENGCLNNHDDLRTDMPELILPGTHGVVYGWAAPSGIPTPILRALKAELLEVVERVAKRAKTSMLSSTRGGDSPQPEVGNFHSAKGATAIDSLSSNSCRVQHRRRVAAHCTRATHRYHYFTTHAQ</sequence>